<evidence type="ECO:0000256" key="1">
    <source>
        <dbReference type="ARBA" id="ARBA00004123"/>
    </source>
</evidence>
<feature type="domain" description="Xylanolytic transcriptional activator regulatory" evidence="4">
    <location>
        <begin position="348"/>
        <end position="421"/>
    </location>
</feature>
<dbReference type="SMART" id="SM00906">
    <property type="entry name" value="Fungal_trans"/>
    <property type="match status" value="1"/>
</dbReference>
<gene>
    <name evidence="5" type="ORF">FA14DRAFT_51337</name>
</gene>
<comment type="subcellular location">
    <subcellularLocation>
        <location evidence="1">Nucleus</location>
    </subcellularLocation>
</comment>
<feature type="compositionally biased region" description="Polar residues" evidence="3">
    <location>
        <begin position="139"/>
        <end position="159"/>
    </location>
</feature>
<dbReference type="AlphaFoldDB" id="A0A316VEP0"/>
<dbReference type="GO" id="GO:0008270">
    <property type="term" value="F:zinc ion binding"/>
    <property type="evidence" value="ECO:0007669"/>
    <property type="project" value="InterPro"/>
</dbReference>
<feature type="compositionally biased region" description="Polar residues" evidence="3">
    <location>
        <begin position="26"/>
        <end position="44"/>
    </location>
</feature>
<proteinExistence type="predicted"/>
<dbReference type="GO" id="GO:0003677">
    <property type="term" value="F:DNA binding"/>
    <property type="evidence" value="ECO:0007669"/>
    <property type="project" value="InterPro"/>
</dbReference>
<dbReference type="Pfam" id="PF04082">
    <property type="entry name" value="Fungal_trans"/>
    <property type="match status" value="1"/>
</dbReference>
<feature type="compositionally biased region" description="Basic and acidic residues" evidence="3">
    <location>
        <begin position="742"/>
        <end position="754"/>
    </location>
</feature>
<dbReference type="InterPro" id="IPR050613">
    <property type="entry name" value="Sec_Metabolite_Reg"/>
</dbReference>
<keyword evidence="6" id="KW-1185">Reference proteome</keyword>
<dbReference type="OrthoDB" id="424974at2759"/>
<evidence type="ECO:0000313" key="5">
    <source>
        <dbReference type="EMBL" id="PWN36052.1"/>
    </source>
</evidence>
<name>A0A316VEP0_9BASI</name>
<dbReference type="STRING" id="1280837.A0A316VEP0"/>
<dbReference type="GO" id="GO:0006351">
    <property type="term" value="P:DNA-templated transcription"/>
    <property type="evidence" value="ECO:0007669"/>
    <property type="project" value="InterPro"/>
</dbReference>
<feature type="region of interest" description="Disordered" evidence="3">
    <location>
        <begin position="102"/>
        <end position="123"/>
    </location>
</feature>
<evidence type="ECO:0000256" key="2">
    <source>
        <dbReference type="ARBA" id="ARBA00023242"/>
    </source>
</evidence>
<feature type="region of interest" description="Disordered" evidence="3">
    <location>
        <begin position="714"/>
        <end position="769"/>
    </location>
</feature>
<dbReference type="GO" id="GO:0005634">
    <property type="term" value="C:nucleus"/>
    <property type="evidence" value="ECO:0007669"/>
    <property type="project" value="UniProtKB-SubCell"/>
</dbReference>
<dbReference type="PANTHER" id="PTHR31001:SF56">
    <property type="entry name" value="ZN(2)-C6 FUNGAL-TYPE DOMAIN-CONTAINING PROTEIN"/>
    <property type="match status" value="1"/>
</dbReference>
<dbReference type="EMBL" id="KZ819603">
    <property type="protein sequence ID" value="PWN36052.1"/>
    <property type="molecule type" value="Genomic_DNA"/>
</dbReference>
<feature type="region of interest" description="Disordered" evidence="3">
    <location>
        <begin position="137"/>
        <end position="188"/>
    </location>
</feature>
<protein>
    <recommendedName>
        <fullName evidence="4">Xylanolytic transcriptional activator regulatory domain-containing protein</fullName>
    </recommendedName>
</protein>
<sequence length="887" mass="96981">MCVKRRLAHLCPDGVQKRDRPKSMPSKGQQANGTASTSYEQTSFNSIDGTDANQAMWTRLSSVEQKLDLLLADRGLQPTSSRQTSSGLHDLANIASDYSRIAKETSSPGQGQGQLAVHADGRSSYVGPHAHSVYLTKEGLTSSSRAVSPTQLPSQSRPGSPTPVDFDAIGQKKRNDDDTSPFDTLTPSNSESFSSLMAWATPGFRSPHSSVAIWNHLSPMLPDITTASRLVNVYYASVGFMHDFIPREEFDKEIWPIFYSNGNKTTQPPAKFQAHKMALLFAILALGVLLDVSRPQRDPAGRALYSCAWNALVLTNFTESTSLDAMLALVHVALYLTWRRAGRYAESAWPLFGLMSSMMVRSGLHRDPAHFDISDADREKRRQVFWDLHGVETLRSLGFCRPPAILDRHVDTRLPSKWKLDDEEEGASAFFAAKSMQTRLINRVLDDCLCATSSYSLTMKYDEKIQALHRAYPDWMKPTILPLARRSKTGNETMEETYIDSASREKMLFTMRSHLTFLNNHQIRLLLHRGWFSEALQQSSETGSNGQEDGIEPGLNPKRFQASVDAVNQSASKIVELVISAWSHYPSLVLRWTFFWNAIFSAAVCRGLFAVKKRKGAEAHSAWRDLRAAIALLRLAVDGWRPLESPLGILLRLDKRAEMALGSAAGKSSEEVKGEMGDSAGDVVHDHAQAAAQAADAARAANLSGEDLNLIGDAKRRSSKSSSKHGLDSPSTSSTKRGANGRPDKRVRIQEKVEQGTPNPTSFDPSSIQSTFTSLATPFDGLQSSAGNGFDFSLFSPHDLTMPASLPGFMVGGTAGNANDDVLPVSSTVLPGVSEMMPLPSINPDGTSSTDTNAFGSSSNATQLIQMLSAGVGWDDISSWDNAIFDL</sequence>
<dbReference type="PANTHER" id="PTHR31001">
    <property type="entry name" value="UNCHARACTERIZED TRANSCRIPTIONAL REGULATORY PROTEIN"/>
    <property type="match status" value="1"/>
</dbReference>
<feature type="compositionally biased region" description="Polar residues" evidence="3">
    <location>
        <begin position="844"/>
        <end position="855"/>
    </location>
</feature>
<feature type="region of interest" description="Disordered" evidence="3">
    <location>
        <begin position="13"/>
        <end position="44"/>
    </location>
</feature>
<evidence type="ECO:0000313" key="6">
    <source>
        <dbReference type="Proteomes" id="UP000245771"/>
    </source>
</evidence>
<dbReference type="Proteomes" id="UP000245771">
    <property type="component" value="Unassembled WGS sequence"/>
</dbReference>
<dbReference type="GeneID" id="37024228"/>
<evidence type="ECO:0000256" key="3">
    <source>
        <dbReference type="SAM" id="MobiDB-lite"/>
    </source>
</evidence>
<keyword evidence="2" id="KW-0539">Nucleus</keyword>
<accession>A0A316VEP0</accession>
<organism evidence="5 6">
    <name type="scientific">Meira miltonrushii</name>
    <dbReference type="NCBI Taxonomy" id="1280837"/>
    <lineage>
        <taxon>Eukaryota</taxon>
        <taxon>Fungi</taxon>
        <taxon>Dikarya</taxon>
        <taxon>Basidiomycota</taxon>
        <taxon>Ustilaginomycotina</taxon>
        <taxon>Exobasidiomycetes</taxon>
        <taxon>Exobasidiales</taxon>
        <taxon>Brachybasidiaceae</taxon>
        <taxon>Meira</taxon>
    </lineage>
</organism>
<dbReference type="InterPro" id="IPR007219">
    <property type="entry name" value="XnlR_reg_dom"/>
</dbReference>
<evidence type="ECO:0000259" key="4">
    <source>
        <dbReference type="SMART" id="SM00906"/>
    </source>
</evidence>
<dbReference type="InParanoid" id="A0A316VEP0"/>
<dbReference type="CDD" id="cd12148">
    <property type="entry name" value="fungal_TF_MHR"/>
    <property type="match status" value="1"/>
</dbReference>
<dbReference type="RefSeq" id="XP_025356354.1">
    <property type="nucleotide sequence ID" value="XM_025502447.1"/>
</dbReference>
<feature type="compositionally biased region" description="Polar residues" evidence="3">
    <location>
        <begin position="756"/>
        <end position="769"/>
    </location>
</feature>
<feature type="region of interest" description="Disordered" evidence="3">
    <location>
        <begin position="836"/>
        <end position="855"/>
    </location>
</feature>
<reference evidence="5 6" key="1">
    <citation type="journal article" date="2018" name="Mol. Biol. Evol.">
        <title>Broad Genomic Sampling Reveals a Smut Pathogenic Ancestry of the Fungal Clade Ustilaginomycotina.</title>
        <authorList>
            <person name="Kijpornyongpan T."/>
            <person name="Mondo S.J."/>
            <person name="Barry K."/>
            <person name="Sandor L."/>
            <person name="Lee J."/>
            <person name="Lipzen A."/>
            <person name="Pangilinan J."/>
            <person name="LaButti K."/>
            <person name="Hainaut M."/>
            <person name="Henrissat B."/>
            <person name="Grigoriev I.V."/>
            <person name="Spatafora J.W."/>
            <person name="Aime M.C."/>
        </authorList>
    </citation>
    <scope>NUCLEOTIDE SEQUENCE [LARGE SCALE GENOMIC DNA]</scope>
    <source>
        <strain evidence="5 6">MCA 3882</strain>
    </source>
</reference>